<reference evidence="2" key="3">
    <citation type="submission" date="2015-06" db="UniProtKB">
        <authorList>
            <consortium name="EnsemblMetazoa"/>
        </authorList>
    </citation>
    <scope>IDENTIFICATION</scope>
</reference>
<reference evidence="3" key="1">
    <citation type="submission" date="2012-12" db="EMBL/GenBank/DDBJ databases">
        <authorList>
            <person name="Hellsten U."/>
            <person name="Grimwood J."/>
            <person name="Chapman J.A."/>
            <person name="Shapiro H."/>
            <person name="Aerts A."/>
            <person name="Otillar R.P."/>
            <person name="Terry A.Y."/>
            <person name="Boore J.L."/>
            <person name="Simakov O."/>
            <person name="Marletaz F."/>
            <person name="Cho S.-J."/>
            <person name="Edsinger-Gonzales E."/>
            <person name="Havlak P."/>
            <person name="Kuo D.-H."/>
            <person name="Larsson T."/>
            <person name="Lv J."/>
            <person name="Arendt D."/>
            <person name="Savage R."/>
            <person name="Osoegawa K."/>
            <person name="de Jong P."/>
            <person name="Lindberg D.R."/>
            <person name="Seaver E.C."/>
            <person name="Weisblat D.A."/>
            <person name="Putnam N.H."/>
            <person name="Grigoriev I.V."/>
            <person name="Rokhsar D.S."/>
        </authorList>
    </citation>
    <scope>NUCLEOTIDE SEQUENCE</scope>
    <source>
        <strain evidence="3">I ESC-2004</strain>
    </source>
</reference>
<dbReference type="HOGENOM" id="CLU_1788678_0_0_1"/>
<gene>
    <name evidence="1" type="ORF">CAPTEDRAFT_202123</name>
</gene>
<name>R7U3L4_CAPTE</name>
<evidence type="ECO:0000313" key="1">
    <source>
        <dbReference type="EMBL" id="ELU00726.1"/>
    </source>
</evidence>
<evidence type="ECO:0000313" key="3">
    <source>
        <dbReference type="Proteomes" id="UP000014760"/>
    </source>
</evidence>
<evidence type="ECO:0000313" key="2">
    <source>
        <dbReference type="EnsemblMetazoa" id="CapteP202123"/>
    </source>
</evidence>
<proteinExistence type="predicted"/>
<sequence>MKKTHPKKHESFMTPTVNQICRRDKVESRTLLHVPSDSKWLATGDARRKVDMVAADRQQTQTAFYAGNRVTPLRRLRKRAKCELNIDSRFCGNNAGLRQTSIGPLNDIKGAIYAPQSGSQRSRKNPHFSNMITNSQSAILKILPL</sequence>
<accession>R7U3L4</accession>
<dbReference type="EnsemblMetazoa" id="CapteT202123">
    <property type="protein sequence ID" value="CapteP202123"/>
    <property type="gene ID" value="CapteG202123"/>
</dbReference>
<keyword evidence="3" id="KW-1185">Reference proteome</keyword>
<reference evidence="1 3" key="2">
    <citation type="journal article" date="2013" name="Nature">
        <title>Insights into bilaterian evolution from three spiralian genomes.</title>
        <authorList>
            <person name="Simakov O."/>
            <person name="Marletaz F."/>
            <person name="Cho S.J."/>
            <person name="Edsinger-Gonzales E."/>
            <person name="Havlak P."/>
            <person name="Hellsten U."/>
            <person name="Kuo D.H."/>
            <person name="Larsson T."/>
            <person name="Lv J."/>
            <person name="Arendt D."/>
            <person name="Savage R."/>
            <person name="Osoegawa K."/>
            <person name="de Jong P."/>
            <person name="Grimwood J."/>
            <person name="Chapman J.A."/>
            <person name="Shapiro H."/>
            <person name="Aerts A."/>
            <person name="Otillar R.P."/>
            <person name="Terry A.Y."/>
            <person name="Boore J.L."/>
            <person name="Grigoriev I.V."/>
            <person name="Lindberg D.R."/>
            <person name="Seaver E.C."/>
            <person name="Weisblat D.A."/>
            <person name="Putnam N.H."/>
            <person name="Rokhsar D.S."/>
        </authorList>
    </citation>
    <scope>NUCLEOTIDE SEQUENCE</scope>
    <source>
        <strain evidence="1 3">I ESC-2004</strain>
    </source>
</reference>
<dbReference type="Proteomes" id="UP000014760">
    <property type="component" value="Unassembled WGS sequence"/>
</dbReference>
<dbReference type="EMBL" id="AMQN01001808">
    <property type="status" value="NOT_ANNOTATED_CDS"/>
    <property type="molecule type" value="Genomic_DNA"/>
</dbReference>
<organism evidence="1">
    <name type="scientific">Capitella teleta</name>
    <name type="common">Polychaete worm</name>
    <dbReference type="NCBI Taxonomy" id="283909"/>
    <lineage>
        <taxon>Eukaryota</taxon>
        <taxon>Metazoa</taxon>
        <taxon>Spiralia</taxon>
        <taxon>Lophotrochozoa</taxon>
        <taxon>Annelida</taxon>
        <taxon>Polychaeta</taxon>
        <taxon>Sedentaria</taxon>
        <taxon>Scolecida</taxon>
        <taxon>Capitellidae</taxon>
        <taxon>Capitella</taxon>
    </lineage>
</organism>
<dbReference type="EMBL" id="KB305766">
    <property type="protein sequence ID" value="ELU00726.1"/>
    <property type="molecule type" value="Genomic_DNA"/>
</dbReference>
<protein>
    <submittedName>
        <fullName evidence="1 2">Uncharacterized protein</fullName>
    </submittedName>
</protein>
<dbReference type="AlphaFoldDB" id="R7U3L4"/>